<evidence type="ECO:0000313" key="1">
    <source>
        <dbReference type="Proteomes" id="UP000887580"/>
    </source>
</evidence>
<proteinExistence type="predicted"/>
<dbReference type="Proteomes" id="UP000887580">
    <property type="component" value="Unplaced"/>
</dbReference>
<name>A0AC35GSA7_9BILA</name>
<accession>A0AC35GSA7</accession>
<protein>
    <submittedName>
        <fullName evidence="2">Uncharacterized protein</fullName>
    </submittedName>
</protein>
<reference evidence="2" key="1">
    <citation type="submission" date="2022-11" db="UniProtKB">
        <authorList>
            <consortium name="WormBaseParasite"/>
        </authorList>
    </citation>
    <scope>IDENTIFICATION</scope>
</reference>
<dbReference type="WBParaSite" id="PS1159_v2.g8142.t1">
    <property type="protein sequence ID" value="PS1159_v2.g8142.t1"/>
    <property type="gene ID" value="PS1159_v2.g8142"/>
</dbReference>
<organism evidence="1 2">
    <name type="scientific">Panagrolaimus sp. PS1159</name>
    <dbReference type="NCBI Taxonomy" id="55785"/>
    <lineage>
        <taxon>Eukaryota</taxon>
        <taxon>Metazoa</taxon>
        <taxon>Ecdysozoa</taxon>
        <taxon>Nematoda</taxon>
        <taxon>Chromadorea</taxon>
        <taxon>Rhabditida</taxon>
        <taxon>Tylenchina</taxon>
        <taxon>Panagrolaimomorpha</taxon>
        <taxon>Panagrolaimoidea</taxon>
        <taxon>Panagrolaimidae</taxon>
        <taxon>Panagrolaimus</taxon>
    </lineage>
</organism>
<evidence type="ECO:0000313" key="2">
    <source>
        <dbReference type="WBParaSite" id="PS1159_v2.g8142.t1"/>
    </source>
</evidence>
<sequence>MSNLSPSIISDLKNLNVPLCVVCDDAKSEGQHFGQYSCKACAAFFRRTVSYKNNYECKIDKQCKISKDIRNICRFCRFQKCLEKGMLPNLVQGHRDSYGKRTTLSESPVSVALTENREEEMKLMPQMLKGYTKFLSIRKASCDLLINETYSPNSIPHSKYSNAKKVMQMTTNLCYEMIMEYFLPFSTFAPEDQKILFHDFAVLFDNAEKSYNTFKAYGYIKNNDKVILADGGYIKLDETYKFFINSMDVSSDPQQLAKIFLQCFTYIAKVVVPAMTENFIDDFSMVAVYGLCLFKSDIADISDKTRETITKIREEIIREMHIYYRKKSTENTEITIKICKILLLIPTLEHVGRLFHENFNLVDLFSMLDVPKTYKN</sequence>